<protein>
    <recommendedName>
        <fullName evidence="3">Trimethylamine corrinoid protein 2</fullName>
    </recommendedName>
</protein>
<name>A0A9W6DEH3_9FIRM</name>
<organism evidence="1 2">
    <name type="scientific">Vallitalea longa</name>
    <dbReference type="NCBI Taxonomy" id="2936439"/>
    <lineage>
        <taxon>Bacteria</taxon>
        <taxon>Bacillati</taxon>
        <taxon>Bacillota</taxon>
        <taxon>Clostridia</taxon>
        <taxon>Lachnospirales</taxon>
        <taxon>Vallitaleaceae</taxon>
        <taxon>Vallitalea</taxon>
    </lineage>
</organism>
<dbReference type="RefSeq" id="WP_281816141.1">
    <property type="nucleotide sequence ID" value="NZ_BRLB01000008.1"/>
</dbReference>
<comment type="caution">
    <text evidence="1">The sequence shown here is derived from an EMBL/GenBank/DDBJ whole genome shotgun (WGS) entry which is preliminary data.</text>
</comment>
<dbReference type="Gene3D" id="3.20.20.210">
    <property type="match status" value="1"/>
</dbReference>
<reference evidence="1" key="1">
    <citation type="submission" date="2022-06" db="EMBL/GenBank/DDBJ databases">
        <title>Vallitalea longa sp. nov., an anaerobic bacterium isolated from marine sediment.</title>
        <authorList>
            <person name="Hirano S."/>
            <person name="Terahara T."/>
            <person name="Mori K."/>
            <person name="Hamada M."/>
            <person name="Matsumoto R."/>
            <person name="Kobayashi T."/>
        </authorList>
    </citation>
    <scope>NUCLEOTIDE SEQUENCE</scope>
    <source>
        <strain evidence="1">SH18-1</strain>
    </source>
</reference>
<keyword evidence="2" id="KW-1185">Reference proteome</keyword>
<proteinExistence type="predicted"/>
<dbReference type="InterPro" id="IPR038071">
    <property type="entry name" value="UROD/MetE-like_sf"/>
</dbReference>
<evidence type="ECO:0008006" key="3">
    <source>
        <dbReference type="Google" id="ProtNLM"/>
    </source>
</evidence>
<evidence type="ECO:0000313" key="1">
    <source>
        <dbReference type="EMBL" id="GKX30181.1"/>
    </source>
</evidence>
<sequence length="362" mass="42136">MEFLKGWEKTKKRLELMWENELLDRCCVCVEAPKDASNPYVEKMPDNPQELKKWYLDPDWILERNLEKFRKTHYAGDAVPSIFTYFGTGGHGKYLCNEKGVEYTRDTIWIHPVINDYDTFDFKMRPDNEFLVKELKILEYLTKEGMGKFFVGLPDNTGSFDALSQLRGNVELMMDLIDKPKDVKNAVDKIVDVLINTGDQIFDVLRRNNDGGSVHSWMGTWSKGRHMQLQCDSSVMMSNEYFKEFIVPELEKTSAWLDNAIYHLDGIEQLRHLDSLLEIKNINMIQWVQVSGQPPITEFIPELKKIQEAKKGLVLLVNKNQIEPLLNEISPRGVILNVMDAKDSQEADDIVRFVENFKYRRV</sequence>
<gene>
    <name evidence="1" type="ORF">SH1V18_26610</name>
</gene>
<dbReference type="EMBL" id="BRLB01000008">
    <property type="protein sequence ID" value="GKX30181.1"/>
    <property type="molecule type" value="Genomic_DNA"/>
</dbReference>
<evidence type="ECO:0000313" key="2">
    <source>
        <dbReference type="Proteomes" id="UP001144256"/>
    </source>
</evidence>
<dbReference type="AlphaFoldDB" id="A0A9W6DEH3"/>
<dbReference type="Proteomes" id="UP001144256">
    <property type="component" value="Unassembled WGS sequence"/>
</dbReference>
<accession>A0A9W6DEH3</accession>